<evidence type="ECO:0000256" key="1">
    <source>
        <dbReference type="ARBA" id="ARBA00004496"/>
    </source>
</evidence>
<name>A0A8K0JJS5_9TREE</name>
<evidence type="ECO:0000256" key="3">
    <source>
        <dbReference type="SAM" id="MobiDB-lite"/>
    </source>
</evidence>
<feature type="compositionally biased region" description="Low complexity" evidence="3">
    <location>
        <begin position="112"/>
        <end position="129"/>
    </location>
</feature>
<dbReference type="GO" id="GO:0005737">
    <property type="term" value="C:cytoplasm"/>
    <property type="evidence" value="ECO:0007669"/>
    <property type="project" value="UniProtKB-SubCell"/>
</dbReference>
<evidence type="ECO:0008006" key="6">
    <source>
        <dbReference type="Google" id="ProtNLM"/>
    </source>
</evidence>
<evidence type="ECO:0000256" key="2">
    <source>
        <dbReference type="ARBA" id="ARBA00022490"/>
    </source>
</evidence>
<feature type="region of interest" description="Disordered" evidence="3">
    <location>
        <begin position="112"/>
        <end position="137"/>
    </location>
</feature>
<proteinExistence type="predicted"/>
<gene>
    <name evidence="4" type="ORF">FFLO_04667</name>
</gene>
<dbReference type="Pfam" id="PF04912">
    <property type="entry name" value="Dynamitin"/>
    <property type="match status" value="1"/>
</dbReference>
<dbReference type="Proteomes" id="UP000812966">
    <property type="component" value="Unassembled WGS sequence"/>
</dbReference>
<evidence type="ECO:0000313" key="5">
    <source>
        <dbReference type="Proteomes" id="UP000812966"/>
    </source>
</evidence>
<keyword evidence="5" id="KW-1185">Reference proteome</keyword>
<dbReference type="GO" id="GO:0005869">
    <property type="term" value="C:dynactin complex"/>
    <property type="evidence" value="ECO:0007669"/>
    <property type="project" value="InterPro"/>
</dbReference>
<protein>
    <recommendedName>
        <fullName evidence="6">Dynactin subunit 2</fullName>
    </recommendedName>
</protein>
<keyword evidence="2" id="KW-0963">Cytoplasm</keyword>
<accession>A0A8K0JJS5</accession>
<dbReference type="PANTHER" id="PTHR15346">
    <property type="entry name" value="DYNACTIN SUBUNIT"/>
    <property type="match status" value="1"/>
</dbReference>
<feature type="compositionally biased region" description="Basic and acidic residues" evidence="3">
    <location>
        <begin position="162"/>
        <end position="188"/>
    </location>
</feature>
<organism evidence="4 5">
    <name type="scientific">Filobasidium floriforme</name>
    <dbReference type="NCBI Taxonomy" id="5210"/>
    <lineage>
        <taxon>Eukaryota</taxon>
        <taxon>Fungi</taxon>
        <taxon>Dikarya</taxon>
        <taxon>Basidiomycota</taxon>
        <taxon>Agaricomycotina</taxon>
        <taxon>Tremellomycetes</taxon>
        <taxon>Filobasidiales</taxon>
        <taxon>Filobasidiaceae</taxon>
        <taxon>Filobasidium</taxon>
    </lineage>
</organism>
<feature type="region of interest" description="Disordered" evidence="3">
    <location>
        <begin position="54"/>
        <end position="95"/>
    </location>
</feature>
<comment type="caution">
    <text evidence="4">The sequence shown here is derived from an EMBL/GenBank/DDBJ whole genome shotgun (WGS) entry which is preliminary data.</text>
</comment>
<dbReference type="InterPro" id="IPR028133">
    <property type="entry name" value="Dynamitin"/>
</dbReference>
<sequence>MSTSKYANLPDVDTSAADIFETEDVAYTASNNQDAYDSDDSLSRLNMLNASSGTELNKDLRSGPVENIDASSLPPRREAGKVFGKRSKGLGDNASTYTFRPRLPALYLKGEGSFSDSDSGEDSLGTGSTAQRTRRFREDPVNKLRRLKLECLELQRQLEHEAQIDGDQKDKEDGVAEGTDPEKGYQDGKRKHRAKKPDTQALLAQLLELRTGLDKTEQASVLRVGNTGLDNERLRAREEASKGLVDRLGAKSDTPVAGQVQPGKAIEVKPSPQTELQDVQVATELDRRLDLLEKRIGAGIDTASAPVPILSSLSRLESILTMLSQPDQLDGISTRVKLVLADLDKTRATPNNKSGISTDKNNADFKLNPSDVQKVEAIYTALPRIEPLVPLLPPLLTRLRSLASLHAGASSVQSTLTRLETDTADMKETDSEIKEVLDRLDEGISKQAEAMKGNWDSLSERLELLNERVAKLHG</sequence>
<dbReference type="EMBL" id="JABELV010000102">
    <property type="protein sequence ID" value="KAG7530996.1"/>
    <property type="molecule type" value="Genomic_DNA"/>
</dbReference>
<reference evidence="4" key="1">
    <citation type="submission" date="2020-04" db="EMBL/GenBank/DDBJ databases">
        <title>Analysis of mating type loci in Filobasidium floriforme.</title>
        <authorList>
            <person name="Nowrousian M."/>
        </authorList>
    </citation>
    <scope>NUCLEOTIDE SEQUENCE</scope>
    <source>
        <strain evidence="4">CBS 6242</strain>
    </source>
</reference>
<comment type="subcellular location">
    <subcellularLocation>
        <location evidence="1">Cytoplasm</location>
    </subcellularLocation>
</comment>
<dbReference type="AlphaFoldDB" id="A0A8K0JJS5"/>
<dbReference type="GO" id="GO:0007017">
    <property type="term" value="P:microtubule-based process"/>
    <property type="evidence" value="ECO:0007669"/>
    <property type="project" value="InterPro"/>
</dbReference>
<evidence type="ECO:0000313" key="4">
    <source>
        <dbReference type="EMBL" id="KAG7530996.1"/>
    </source>
</evidence>
<feature type="region of interest" description="Disordered" evidence="3">
    <location>
        <begin position="162"/>
        <end position="197"/>
    </location>
</feature>